<dbReference type="GO" id="GO:0004622">
    <property type="term" value="F:phosphatidylcholine lysophospholipase activity"/>
    <property type="evidence" value="ECO:0007669"/>
    <property type="project" value="TreeGrafter"/>
</dbReference>
<dbReference type="PANTHER" id="PTHR30383">
    <property type="entry name" value="THIOESTERASE 1/PROTEASE 1/LYSOPHOSPHOLIPASE L1"/>
    <property type="match status" value="1"/>
</dbReference>
<dbReference type="Gene3D" id="3.40.50.1110">
    <property type="entry name" value="SGNH hydrolase"/>
    <property type="match status" value="1"/>
</dbReference>
<dbReference type="EMBL" id="PKUQ01000022">
    <property type="protein sequence ID" value="PLW76652.1"/>
    <property type="molecule type" value="Genomic_DNA"/>
</dbReference>
<gene>
    <name evidence="1" type="ORF">C0081_11290</name>
</gene>
<dbReference type="InterPro" id="IPR007407">
    <property type="entry name" value="DUF459"/>
</dbReference>
<dbReference type="Proteomes" id="UP000234881">
    <property type="component" value="Unassembled WGS sequence"/>
</dbReference>
<dbReference type="AlphaFoldDB" id="A0A2N5XQ60"/>
<dbReference type="PANTHER" id="PTHR30383:SF24">
    <property type="entry name" value="THIOESTERASE 1_PROTEASE 1_LYSOPHOSPHOLIPASE L1"/>
    <property type="match status" value="1"/>
</dbReference>
<evidence type="ECO:0000313" key="1">
    <source>
        <dbReference type="EMBL" id="PLW76652.1"/>
    </source>
</evidence>
<name>A0A2N5XQ60_9HYPH</name>
<evidence type="ECO:0000313" key="2">
    <source>
        <dbReference type="Proteomes" id="UP000234881"/>
    </source>
</evidence>
<comment type="caution">
    <text evidence="1">The sequence shown here is derived from an EMBL/GenBank/DDBJ whole genome shotgun (WGS) entry which is preliminary data.</text>
</comment>
<organism evidence="1 2">
    <name type="scientific">Cohaesibacter celericrescens</name>
    <dbReference type="NCBI Taxonomy" id="2067669"/>
    <lineage>
        <taxon>Bacteria</taxon>
        <taxon>Pseudomonadati</taxon>
        <taxon>Pseudomonadota</taxon>
        <taxon>Alphaproteobacteria</taxon>
        <taxon>Hyphomicrobiales</taxon>
        <taxon>Cohaesibacteraceae</taxon>
    </lineage>
</organism>
<accession>A0A2N5XQ60</accession>
<proteinExistence type="predicted"/>
<reference evidence="1 2" key="1">
    <citation type="submission" date="2018-01" db="EMBL/GenBank/DDBJ databases">
        <title>The draft genome sequence of Cohaesibacter sp. H1304.</title>
        <authorList>
            <person name="Wang N.-N."/>
            <person name="Du Z.-J."/>
        </authorList>
    </citation>
    <scope>NUCLEOTIDE SEQUENCE [LARGE SCALE GENOMIC DNA]</scope>
    <source>
        <strain evidence="1 2">H1304</strain>
    </source>
</reference>
<dbReference type="Pfam" id="PF04311">
    <property type="entry name" value="DUF459"/>
    <property type="match status" value="1"/>
</dbReference>
<sequence>MQPRRIVFEQLFHVFTPRYFMMFNSHTLKSRSVINVAVCVVSFLLISTPVWAEKTLQNGDVKEETKPHQPVTVAILGDSLAVGLHSGIVQVARDTENIKVKKYSRVNTGLVRYDRYNWTAAAQKISKKDNSNIYIMMFGANDLQSIREKSKRHHFQSEGWVKRYNERLDGIIKAVKKPDRKIYWVGLPIVGKSNFATGYKYLNDIFKKRANANGITYISSWDWFASESGTFQMSGKGADGKKKMLRAQDKVHFTPQGYLDLGRYVAKEISLLE</sequence>
<dbReference type="InterPro" id="IPR051532">
    <property type="entry name" value="Ester_Hydrolysis_Enzymes"/>
</dbReference>
<dbReference type="SUPFAM" id="SSF52266">
    <property type="entry name" value="SGNH hydrolase"/>
    <property type="match status" value="1"/>
</dbReference>
<dbReference type="InterPro" id="IPR036514">
    <property type="entry name" value="SGNH_hydro_sf"/>
</dbReference>
<keyword evidence="2" id="KW-1185">Reference proteome</keyword>
<protein>
    <submittedName>
        <fullName evidence="1">Uncharacterized protein</fullName>
    </submittedName>
</protein>
<dbReference type="OrthoDB" id="9805649at2"/>